<name>A0A6M3JJC2_9ZZZZ</name>
<protein>
    <submittedName>
        <fullName evidence="2">Uncharacterized protein</fullName>
    </submittedName>
</protein>
<reference evidence="2" key="1">
    <citation type="submission" date="2020-03" db="EMBL/GenBank/DDBJ databases">
        <title>The deep terrestrial virosphere.</title>
        <authorList>
            <person name="Holmfeldt K."/>
            <person name="Nilsson E."/>
            <person name="Simone D."/>
            <person name="Lopez-Fernandez M."/>
            <person name="Wu X."/>
            <person name="de Brujin I."/>
            <person name="Lundin D."/>
            <person name="Andersson A."/>
            <person name="Bertilsson S."/>
            <person name="Dopson M."/>
        </authorList>
    </citation>
    <scope>NUCLEOTIDE SEQUENCE</scope>
    <source>
        <strain evidence="2">MM415A05313</strain>
    </source>
</reference>
<dbReference type="EMBL" id="MT141663">
    <property type="protein sequence ID" value="QJA68937.1"/>
    <property type="molecule type" value="Genomic_DNA"/>
</dbReference>
<keyword evidence="1" id="KW-0812">Transmembrane</keyword>
<keyword evidence="1" id="KW-0472">Membrane</keyword>
<organism evidence="2">
    <name type="scientific">viral metagenome</name>
    <dbReference type="NCBI Taxonomy" id="1070528"/>
    <lineage>
        <taxon>unclassified sequences</taxon>
        <taxon>metagenomes</taxon>
        <taxon>organismal metagenomes</taxon>
    </lineage>
</organism>
<feature type="transmembrane region" description="Helical" evidence="1">
    <location>
        <begin position="6"/>
        <end position="38"/>
    </location>
</feature>
<gene>
    <name evidence="2" type="ORF">MM415A05313_0002</name>
</gene>
<evidence type="ECO:0000256" key="1">
    <source>
        <dbReference type="SAM" id="Phobius"/>
    </source>
</evidence>
<proteinExistence type="predicted"/>
<evidence type="ECO:0000313" key="2">
    <source>
        <dbReference type="EMBL" id="QJA68937.1"/>
    </source>
</evidence>
<sequence>MSINTMIFIGWACLFVALGLLTKAWIAFLSFGLFMLVIGVYNKSRT</sequence>
<accession>A0A6M3JJC2</accession>
<dbReference type="AlphaFoldDB" id="A0A6M3JJC2"/>
<keyword evidence="1" id="KW-1133">Transmembrane helix</keyword>